<feature type="domain" description="RING-type" evidence="6">
    <location>
        <begin position="87"/>
        <end position="153"/>
    </location>
</feature>
<evidence type="ECO:0000256" key="2">
    <source>
        <dbReference type="ARBA" id="ARBA00022771"/>
    </source>
</evidence>
<reference evidence="7 8" key="1">
    <citation type="journal article" date="2018" name="Mol. Biol. Evol.">
        <title>Analysis of the draft genome of the red seaweed Gracilariopsis chorda provides insights into genome size evolution in Rhodophyta.</title>
        <authorList>
            <person name="Lee J."/>
            <person name="Yang E.C."/>
            <person name="Graf L."/>
            <person name="Yang J.H."/>
            <person name="Qiu H."/>
            <person name="Zel Zion U."/>
            <person name="Chan C.X."/>
            <person name="Stephens T.G."/>
            <person name="Weber A.P.M."/>
            <person name="Boo G.H."/>
            <person name="Boo S.M."/>
            <person name="Kim K.M."/>
            <person name="Shin Y."/>
            <person name="Jung M."/>
            <person name="Lee S.J."/>
            <person name="Yim H.S."/>
            <person name="Lee J.H."/>
            <person name="Bhattacharya D."/>
            <person name="Yoon H.S."/>
        </authorList>
    </citation>
    <scope>NUCLEOTIDE SEQUENCE [LARGE SCALE GENOMIC DNA]</scope>
    <source>
        <strain evidence="7 8">SKKU-2015</strain>
        <tissue evidence="7">Whole body</tissue>
    </source>
</reference>
<dbReference type="PROSITE" id="PS00518">
    <property type="entry name" value="ZF_RING_1"/>
    <property type="match status" value="1"/>
</dbReference>
<feature type="transmembrane region" description="Helical" evidence="5">
    <location>
        <begin position="29"/>
        <end position="47"/>
    </location>
</feature>
<keyword evidence="5" id="KW-0472">Membrane</keyword>
<dbReference type="AlphaFoldDB" id="A0A2V3IM81"/>
<name>A0A2V3IM81_9FLOR</name>
<evidence type="ECO:0000256" key="5">
    <source>
        <dbReference type="SAM" id="Phobius"/>
    </source>
</evidence>
<protein>
    <recommendedName>
        <fullName evidence="6">RING-type domain-containing protein</fullName>
    </recommendedName>
</protein>
<dbReference type="SMART" id="SM00184">
    <property type="entry name" value="RING"/>
    <property type="match status" value="1"/>
</dbReference>
<proteinExistence type="predicted"/>
<dbReference type="OrthoDB" id="10337227at2759"/>
<keyword evidence="3" id="KW-0862">Zinc</keyword>
<keyword evidence="1" id="KW-0479">Metal-binding</keyword>
<dbReference type="InterPro" id="IPR001841">
    <property type="entry name" value="Znf_RING"/>
</dbReference>
<sequence>MPSQPSAASLSLAVGGGPGFTVNNAPNGIRTAVLAGAAVFSGLVYLLRKGHADGVRKRVIRRLDKIAPRTKYRSDKHAQRRIINADCPVCLGEFSSTPDKYIRVLECRHALCSDCLEAWAVHCTKAHLNPSRFGITRAGRVVSWTPGPKCPLCCARLNCVPKEDLREAIIAAVNHRGTALSTIIAYQSRSSSDDDFEQATAWRSAVEL</sequence>
<dbReference type="EMBL" id="NBIV01000135">
    <property type="protein sequence ID" value="PXF43183.1"/>
    <property type="molecule type" value="Genomic_DNA"/>
</dbReference>
<evidence type="ECO:0000313" key="7">
    <source>
        <dbReference type="EMBL" id="PXF43183.1"/>
    </source>
</evidence>
<dbReference type="InterPro" id="IPR013083">
    <property type="entry name" value="Znf_RING/FYVE/PHD"/>
</dbReference>
<accession>A0A2V3IM81</accession>
<keyword evidence="5" id="KW-1133">Transmembrane helix</keyword>
<dbReference type="InterPro" id="IPR018957">
    <property type="entry name" value="Znf_C3HC4_RING-type"/>
</dbReference>
<keyword evidence="5" id="KW-0812">Transmembrane</keyword>
<gene>
    <name evidence="7" type="ORF">BWQ96_07127</name>
</gene>
<dbReference type="Pfam" id="PF00097">
    <property type="entry name" value="zf-C3HC4"/>
    <property type="match status" value="1"/>
</dbReference>
<keyword evidence="8" id="KW-1185">Reference proteome</keyword>
<evidence type="ECO:0000256" key="4">
    <source>
        <dbReference type="PROSITE-ProRule" id="PRU00175"/>
    </source>
</evidence>
<keyword evidence="2 4" id="KW-0863">Zinc-finger</keyword>
<evidence type="ECO:0000313" key="8">
    <source>
        <dbReference type="Proteomes" id="UP000247409"/>
    </source>
</evidence>
<dbReference type="InterPro" id="IPR017907">
    <property type="entry name" value="Znf_RING_CS"/>
</dbReference>
<dbReference type="Gene3D" id="3.30.40.10">
    <property type="entry name" value="Zinc/RING finger domain, C3HC4 (zinc finger)"/>
    <property type="match status" value="1"/>
</dbReference>
<dbReference type="GO" id="GO:0008270">
    <property type="term" value="F:zinc ion binding"/>
    <property type="evidence" value="ECO:0007669"/>
    <property type="project" value="UniProtKB-KW"/>
</dbReference>
<dbReference type="SUPFAM" id="SSF57850">
    <property type="entry name" value="RING/U-box"/>
    <property type="match status" value="1"/>
</dbReference>
<organism evidence="7 8">
    <name type="scientific">Gracilariopsis chorda</name>
    <dbReference type="NCBI Taxonomy" id="448386"/>
    <lineage>
        <taxon>Eukaryota</taxon>
        <taxon>Rhodophyta</taxon>
        <taxon>Florideophyceae</taxon>
        <taxon>Rhodymeniophycidae</taxon>
        <taxon>Gracilariales</taxon>
        <taxon>Gracilariaceae</taxon>
        <taxon>Gracilariopsis</taxon>
    </lineage>
</organism>
<evidence type="ECO:0000259" key="6">
    <source>
        <dbReference type="PROSITE" id="PS50089"/>
    </source>
</evidence>
<dbReference type="PROSITE" id="PS50089">
    <property type="entry name" value="ZF_RING_2"/>
    <property type="match status" value="1"/>
</dbReference>
<evidence type="ECO:0000256" key="3">
    <source>
        <dbReference type="ARBA" id="ARBA00022833"/>
    </source>
</evidence>
<comment type="caution">
    <text evidence="7">The sequence shown here is derived from an EMBL/GenBank/DDBJ whole genome shotgun (WGS) entry which is preliminary data.</text>
</comment>
<evidence type="ECO:0000256" key="1">
    <source>
        <dbReference type="ARBA" id="ARBA00022723"/>
    </source>
</evidence>
<dbReference type="Proteomes" id="UP000247409">
    <property type="component" value="Unassembled WGS sequence"/>
</dbReference>